<keyword evidence="5" id="KW-0238">DNA-binding</keyword>
<dbReference type="GO" id="GO:0003917">
    <property type="term" value="F:DNA topoisomerase type I (single strand cut, ATP-independent) activity"/>
    <property type="evidence" value="ECO:0007669"/>
    <property type="project" value="UniProtKB-EC"/>
</dbReference>
<dbReference type="InterPro" id="IPR011010">
    <property type="entry name" value="DNA_brk_join_enz"/>
</dbReference>
<evidence type="ECO:0000256" key="1">
    <source>
        <dbReference type="ARBA" id="ARBA00000213"/>
    </source>
</evidence>
<dbReference type="SUPFAM" id="SSF56349">
    <property type="entry name" value="DNA breaking-rejoining enzymes"/>
    <property type="match status" value="1"/>
</dbReference>
<feature type="domain" description="DNA topoisomerase I catalytic core eukaryotic-type" evidence="7">
    <location>
        <begin position="89"/>
        <end position="258"/>
    </location>
</feature>
<evidence type="ECO:0000259" key="7">
    <source>
        <dbReference type="Pfam" id="PF01028"/>
    </source>
</evidence>
<dbReference type="Gene3D" id="1.10.132.120">
    <property type="match status" value="1"/>
</dbReference>
<evidence type="ECO:0000256" key="2">
    <source>
        <dbReference type="ARBA" id="ARBA00006645"/>
    </source>
</evidence>
<sequence length="337" mass="38251">MPRLVFAEGTEPGITRKPIRRSGEGPIRWAYFDPDGARIKDREEIDRLNRIALPPAYVDCWFSPEPEAHLLATGFDARGRKQYRYHPDWRADRDARKFDRCADFGRALPELRRRVAEDLVLSRLCRERAIASVVALLDSAAMRIGNERYAEQNRSFGATTLRGRHATLKGRTLKLRFRAKHGKLREILSSDRALVACVRKMQDLPGQHLFQYMDEEGCACPVGSQDVNDYLHETMGEDFSAKDFRTFAASTLAFARIWEKPDISLKAMLADVAEHLGNTPAIARKSYVHPALIACVRGTEPVPDLPENLPRRTRWLAREERGLIAFLDAAPPAASWD</sequence>
<dbReference type="Proteomes" id="UP000249082">
    <property type="component" value="Unassembled WGS sequence"/>
</dbReference>
<evidence type="ECO:0000256" key="4">
    <source>
        <dbReference type="ARBA" id="ARBA00023029"/>
    </source>
</evidence>
<dbReference type="PRINTS" id="PR00416">
    <property type="entry name" value="EUTPISMRASEI"/>
</dbReference>
<dbReference type="GO" id="GO:0003677">
    <property type="term" value="F:DNA binding"/>
    <property type="evidence" value="ECO:0007669"/>
    <property type="project" value="UniProtKB-KW"/>
</dbReference>
<comment type="catalytic activity">
    <reaction evidence="1">
        <text>ATP-independent breakage of single-stranded DNA, followed by passage and rejoining.</text>
        <dbReference type="EC" id="5.6.2.1"/>
    </reaction>
</comment>
<keyword evidence="4" id="KW-0799">Topoisomerase</keyword>
<dbReference type="InterPro" id="IPR014711">
    <property type="entry name" value="TopoI_cat_a-hlx-sub_euk"/>
</dbReference>
<evidence type="ECO:0000256" key="5">
    <source>
        <dbReference type="ARBA" id="ARBA00023125"/>
    </source>
</evidence>
<dbReference type="Gene3D" id="3.90.15.10">
    <property type="entry name" value="Topoisomerase I, Chain A, domain 3"/>
    <property type="match status" value="1"/>
</dbReference>
<keyword evidence="6 9" id="KW-0413">Isomerase</keyword>
<name>A0A2W5NSN1_9SPHN</name>
<comment type="similarity">
    <text evidence="2">Belongs to the type IB topoisomerase family.</text>
</comment>
<evidence type="ECO:0000256" key="3">
    <source>
        <dbReference type="ARBA" id="ARBA00012891"/>
    </source>
</evidence>
<organism evidence="9 10">
    <name type="scientific">Novosphingobium pentaromativorans</name>
    <dbReference type="NCBI Taxonomy" id="205844"/>
    <lineage>
        <taxon>Bacteria</taxon>
        <taxon>Pseudomonadati</taxon>
        <taxon>Pseudomonadota</taxon>
        <taxon>Alphaproteobacteria</taxon>
        <taxon>Sphingomonadales</taxon>
        <taxon>Sphingomonadaceae</taxon>
        <taxon>Novosphingobium</taxon>
    </lineage>
</organism>
<protein>
    <recommendedName>
        <fullName evidence="3">DNA topoisomerase</fullName>
        <ecNumber evidence="3">5.6.2.1</ecNumber>
    </recommendedName>
</protein>
<evidence type="ECO:0000313" key="10">
    <source>
        <dbReference type="Proteomes" id="UP000249082"/>
    </source>
</evidence>
<dbReference type="GO" id="GO:0006265">
    <property type="term" value="P:DNA topological change"/>
    <property type="evidence" value="ECO:0007669"/>
    <property type="project" value="InterPro"/>
</dbReference>
<dbReference type="Pfam" id="PF21338">
    <property type="entry name" value="Top1B_N_bact"/>
    <property type="match status" value="1"/>
</dbReference>
<dbReference type="PROSITE" id="PS52038">
    <property type="entry name" value="TOPO_IB_2"/>
    <property type="match status" value="1"/>
</dbReference>
<dbReference type="InterPro" id="IPR001631">
    <property type="entry name" value="TopoI"/>
</dbReference>
<dbReference type="SUPFAM" id="SSF55869">
    <property type="entry name" value="DNA topoisomerase I domain"/>
    <property type="match status" value="1"/>
</dbReference>
<dbReference type="AlphaFoldDB" id="A0A2W5NSN1"/>
<dbReference type="InterPro" id="IPR013500">
    <property type="entry name" value="TopoI_cat_euk"/>
</dbReference>
<proteinExistence type="inferred from homology"/>
<comment type="caution">
    <text evidence="9">The sequence shown here is derived from an EMBL/GenBank/DDBJ whole genome shotgun (WGS) entry which is preliminary data.</text>
</comment>
<accession>A0A2W5NSN1</accession>
<reference evidence="9 10" key="1">
    <citation type="submission" date="2017-08" db="EMBL/GenBank/DDBJ databases">
        <title>Infants hospitalized years apart are colonized by the same room-sourced microbial strains.</title>
        <authorList>
            <person name="Brooks B."/>
            <person name="Olm M.R."/>
            <person name="Firek B.A."/>
            <person name="Baker R."/>
            <person name="Thomas B.C."/>
            <person name="Morowitz M.J."/>
            <person name="Banfield J.F."/>
        </authorList>
    </citation>
    <scope>NUCLEOTIDE SEQUENCE [LARGE SCALE GENOMIC DNA]</scope>
    <source>
        <strain evidence="9">S2_005_002_R2_33</strain>
    </source>
</reference>
<dbReference type="EMBL" id="QFPX01000006">
    <property type="protein sequence ID" value="PZQ55398.1"/>
    <property type="molecule type" value="Genomic_DNA"/>
</dbReference>
<gene>
    <name evidence="9" type="ORF">DI555_08685</name>
</gene>
<feature type="domain" description="DNA topoisomerase IB N-terminal" evidence="8">
    <location>
        <begin position="29"/>
        <end position="76"/>
    </location>
</feature>
<dbReference type="EC" id="5.6.2.1" evidence="3"/>
<dbReference type="Gene3D" id="3.30.66.10">
    <property type="entry name" value="DNA topoisomerase I domain"/>
    <property type="match status" value="1"/>
</dbReference>
<dbReference type="Pfam" id="PF01028">
    <property type="entry name" value="Topoisom_I"/>
    <property type="match status" value="1"/>
</dbReference>
<evidence type="ECO:0000259" key="8">
    <source>
        <dbReference type="Pfam" id="PF21338"/>
    </source>
</evidence>
<dbReference type="InterPro" id="IPR049331">
    <property type="entry name" value="Top1B_N_bact"/>
</dbReference>
<dbReference type="InterPro" id="IPR035447">
    <property type="entry name" value="DNA_topo_I_N_sf"/>
</dbReference>
<evidence type="ECO:0000256" key="6">
    <source>
        <dbReference type="ARBA" id="ARBA00023235"/>
    </source>
</evidence>
<evidence type="ECO:0000313" key="9">
    <source>
        <dbReference type="EMBL" id="PZQ55398.1"/>
    </source>
</evidence>